<evidence type="ECO:0000256" key="1">
    <source>
        <dbReference type="RuleBase" id="RU003860"/>
    </source>
</evidence>
<dbReference type="GO" id="GO:0051604">
    <property type="term" value="P:protein maturation"/>
    <property type="evidence" value="ECO:0007669"/>
    <property type="project" value="InterPro"/>
</dbReference>
<gene>
    <name evidence="2" type="ORF">KFL_008950040</name>
</gene>
<dbReference type="AlphaFoldDB" id="A0A1Y1IT48"/>
<reference evidence="2 3" key="1">
    <citation type="journal article" date="2014" name="Nat. Commun.">
        <title>Klebsormidium flaccidum genome reveals primary factors for plant terrestrial adaptation.</title>
        <authorList>
            <person name="Hori K."/>
            <person name="Maruyama F."/>
            <person name="Fujisawa T."/>
            <person name="Togashi T."/>
            <person name="Yamamoto N."/>
            <person name="Seo M."/>
            <person name="Sato S."/>
            <person name="Yamada T."/>
            <person name="Mori H."/>
            <person name="Tajima N."/>
            <person name="Moriyama T."/>
            <person name="Ikeuchi M."/>
            <person name="Watanabe M."/>
            <person name="Wada H."/>
            <person name="Kobayashi K."/>
            <person name="Saito M."/>
            <person name="Masuda T."/>
            <person name="Sasaki-Sekimoto Y."/>
            <person name="Mashiguchi K."/>
            <person name="Awai K."/>
            <person name="Shimojima M."/>
            <person name="Masuda S."/>
            <person name="Iwai M."/>
            <person name="Nobusawa T."/>
            <person name="Narise T."/>
            <person name="Kondo S."/>
            <person name="Saito H."/>
            <person name="Sato R."/>
            <person name="Murakawa M."/>
            <person name="Ihara Y."/>
            <person name="Oshima-Yamada Y."/>
            <person name="Ohtaka K."/>
            <person name="Satoh M."/>
            <person name="Sonobe K."/>
            <person name="Ishii M."/>
            <person name="Ohtani R."/>
            <person name="Kanamori-Sato M."/>
            <person name="Honoki R."/>
            <person name="Miyazaki D."/>
            <person name="Mochizuki H."/>
            <person name="Umetsu J."/>
            <person name="Higashi K."/>
            <person name="Shibata D."/>
            <person name="Kamiya Y."/>
            <person name="Sato N."/>
            <person name="Nakamura Y."/>
            <person name="Tabata S."/>
            <person name="Ida S."/>
            <person name="Kurokawa K."/>
            <person name="Ohta H."/>
        </authorList>
    </citation>
    <scope>NUCLEOTIDE SEQUENCE [LARGE SCALE GENOMIC DNA]</scope>
    <source>
        <strain evidence="2 3">NIES-2285</strain>
    </source>
</reference>
<dbReference type="InterPro" id="IPR002634">
    <property type="entry name" value="BolA"/>
</dbReference>
<evidence type="ECO:0000313" key="2">
    <source>
        <dbReference type="EMBL" id="GAQ91976.1"/>
    </source>
</evidence>
<dbReference type="EMBL" id="DF237844">
    <property type="protein sequence ID" value="GAQ91976.1"/>
    <property type="molecule type" value="Genomic_DNA"/>
</dbReference>
<dbReference type="Gene3D" id="3.30.300.90">
    <property type="entry name" value="BolA-like"/>
    <property type="match status" value="1"/>
</dbReference>
<evidence type="ECO:0000313" key="3">
    <source>
        <dbReference type="Proteomes" id="UP000054558"/>
    </source>
</evidence>
<accession>A0A1Y1IT48</accession>
<dbReference type="InterPro" id="IPR045115">
    <property type="entry name" value="BOL2"/>
</dbReference>
<dbReference type="PANTHER" id="PTHR12735:SF27">
    <property type="entry name" value="BOLA-LIKE PROTEIN 2"/>
    <property type="match status" value="1"/>
</dbReference>
<dbReference type="STRING" id="105231.A0A1Y1IT48"/>
<dbReference type="PIRSF" id="PIRSF003113">
    <property type="entry name" value="BolA"/>
    <property type="match status" value="1"/>
</dbReference>
<comment type="similarity">
    <text evidence="1">Belongs to the BolA/IbaG family.</text>
</comment>
<dbReference type="GO" id="GO:0051536">
    <property type="term" value="F:iron-sulfur cluster binding"/>
    <property type="evidence" value="ECO:0000318"/>
    <property type="project" value="GO_Central"/>
</dbReference>
<dbReference type="OrthoDB" id="4983at2759"/>
<dbReference type="Proteomes" id="UP000054558">
    <property type="component" value="Unassembled WGS sequence"/>
</dbReference>
<name>A0A1Y1IT48_KLENI</name>
<dbReference type="Pfam" id="PF01722">
    <property type="entry name" value="BolA"/>
    <property type="match status" value="1"/>
</dbReference>
<dbReference type="GO" id="GO:0006879">
    <property type="term" value="P:intracellular iron ion homeostasis"/>
    <property type="evidence" value="ECO:0000318"/>
    <property type="project" value="GO_Central"/>
</dbReference>
<dbReference type="InterPro" id="IPR036065">
    <property type="entry name" value="BolA-like_sf"/>
</dbReference>
<dbReference type="SUPFAM" id="SSF82657">
    <property type="entry name" value="BolA-like"/>
    <property type="match status" value="1"/>
</dbReference>
<sequence length="85" mass="9367">MNVNAESVEDRLRSSLEAEQLTVIDTSGGCGASFDVAIVSKQFDGKTRIQRHRLVNAALAEELKSIHALSIKKALTPQEWSDQQK</sequence>
<protein>
    <submittedName>
        <fullName evidence="2">Uncharacterized protein</fullName>
    </submittedName>
</protein>
<dbReference type="GO" id="GO:0005634">
    <property type="term" value="C:nucleus"/>
    <property type="evidence" value="ECO:0000318"/>
    <property type="project" value="GO_Central"/>
</dbReference>
<dbReference type="GO" id="GO:0005829">
    <property type="term" value="C:cytosol"/>
    <property type="evidence" value="ECO:0000318"/>
    <property type="project" value="GO_Central"/>
</dbReference>
<proteinExistence type="inferred from homology"/>
<keyword evidence="3" id="KW-1185">Reference proteome</keyword>
<dbReference type="OMA" id="VHAFSQK"/>
<dbReference type="PANTHER" id="PTHR12735">
    <property type="entry name" value="BOLA-LIKE PROTEIN-RELATED"/>
    <property type="match status" value="1"/>
</dbReference>
<organism evidence="2 3">
    <name type="scientific">Klebsormidium nitens</name>
    <name type="common">Green alga</name>
    <name type="synonym">Ulothrix nitens</name>
    <dbReference type="NCBI Taxonomy" id="105231"/>
    <lineage>
        <taxon>Eukaryota</taxon>
        <taxon>Viridiplantae</taxon>
        <taxon>Streptophyta</taxon>
        <taxon>Klebsormidiophyceae</taxon>
        <taxon>Klebsormidiales</taxon>
        <taxon>Klebsormidiaceae</taxon>
        <taxon>Klebsormidium</taxon>
    </lineage>
</organism>
<dbReference type="GO" id="GO:0051537">
    <property type="term" value="F:2 iron, 2 sulfur cluster binding"/>
    <property type="evidence" value="ECO:0007669"/>
    <property type="project" value="InterPro"/>
</dbReference>